<dbReference type="EMBL" id="AP026729">
    <property type="protein sequence ID" value="BDQ62492.1"/>
    <property type="molecule type" value="Genomic_DNA"/>
</dbReference>
<dbReference type="Proteomes" id="UP001317613">
    <property type="component" value="Chromosome"/>
</dbReference>
<name>A0AC59HRZ0_ENTFL</name>
<gene>
    <name evidence="1" type="ORF">EfsSVR2332_25700</name>
</gene>
<accession>A0AC59HRZ0</accession>
<evidence type="ECO:0000313" key="1">
    <source>
        <dbReference type="EMBL" id="BDQ62492.1"/>
    </source>
</evidence>
<evidence type="ECO:0000313" key="2">
    <source>
        <dbReference type="Proteomes" id="UP001317613"/>
    </source>
</evidence>
<protein>
    <submittedName>
        <fullName evidence="1">Uncharacterized protein</fullName>
    </submittedName>
</protein>
<proteinExistence type="predicted"/>
<organism evidence="1 2">
    <name type="scientific">Enterococcus faecalis</name>
    <name type="common">Streptococcus faecalis</name>
    <dbReference type="NCBI Taxonomy" id="1351"/>
    <lineage>
        <taxon>Bacteria</taxon>
        <taxon>Bacillati</taxon>
        <taxon>Bacillota</taxon>
        <taxon>Bacilli</taxon>
        <taxon>Lactobacillales</taxon>
        <taxon>Enterococcaceae</taxon>
        <taxon>Enterococcus</taxon>
    </lineage>
</organism>
<reference evidence="1" key="1">
    <citation type="submission" date="2022-08" db="EMBL/GenBank/DDBJ databases">
        <title>Molecular epidemiological analysis of five strains of VanD-type vancomycin-resistant Enterococcus faecalis.</title>
        <authorList>
            <person name="Mimura K."/>
            <person name="Hashimoto Y."/>
            <person name="Tomita H."/>
        </authorList>
    </citation>
    <scope>NUCLEOTIDE SEQUENCE</scope>
    <source>
        <strain evidence="1">SVR2332</strain>
    </source>
</reference>
<sequence length="82" mass="8832">MVFLHIIFGMFAFIGALGLGVAFRDSFTELSTPKKAAIILSYVGAIGSTVLGFTSATKKSICFSCNSCLSCRLFCCSFQKKQ</sequence>